<accession>A0AAI9V6G4</accession>
<dbReference type="AlphaFoldDB" id="A0AAI9V6G4"/>
<organism evidence="1 2">
    <name type="scientific">Colletotrichum cuscutae</name>
    <dbReference type="NCBI Taxonomy" id="1209917"/>
    <lineage>
        <taxon>Eukaryota</taxon>
        <taxon>Fungi</taxon>
        <taxon>Dikarya</taxon>
        <taxon>Ascomycota</taxon>
        <taxon>Pezizomycotina</taxon>
        <taxon>Sordariomycetes</taxon>
        <taxon>Hypocreomycetidae</taxon>
        <taxon>Glomerellales</taxon>
        <taxon>Glomerellaceae</taxon>
        <taxon>Colletotrichum</taxon>
        <taxon>Colletotrichum acutatum species complex</taxon>
    </lineage>
</organism>
<proteinExistence type="predicted"/>
<evidence type="ECO:0000313" key="2">
    <source>
        <dbReference type="Proteomes" id="UP001239213"/>
    </source>
</evidence>
<comment type="caution">
    <text evidence="1">The sequence shown here is derived from an EMBL/GenBank/DDBJ whole genome shotgun (WGS) entry which is preliminary data.</text>
</comment>
<dbReference type="EMBL" id="MPDP01000224">
    <property type="protein sequence ID" value="KAK1470520.1"/>
    <property type="molecule type" value="Genomic_DNA"/>
</dbReference>
<dbReference type="Proteomes" id="UP001239213">
    <property type="component" value="Unassembled WGS sequence"/>
</dbReference>
<protein>
    <submittedName>
        <fullName evidence="1">Heterokaryon incompatibility protein</fullName>
    </submittedName>
</protein>
<reference evidence="1" key="1">
    <citation type="submission" date="2016-11" db="EMBL/GenBank/DDBJ databases">
        <title>The genome sequence of Colletotrichum cuscutae.</title>
        <authorList>
            <person name="Baroncelli R."/>
        </authorList>
    </citation>
    <scope>NUCLEOTIDE SEQUENCE</scope>
    <source>
        <strain evidence="1">IMI 304802</strain>
    </source>
</reference>
<sequence length="247" mass="28107">MIKRKTLKKALPFAEAWDDLGKTMVERKNGRISDWPVMRDRYSTAFYLLKQGLMDERLSDLLWNIWARDAADSRDRLFAMLSLAGKSHGWSHEDYHRSAKQVFCGAAREIIREENSLEILPLKERPKPLVNRSRIHSLYVIGFVESLVVNGHGFTACSSAIPVAWFSHDLDRLNVRAVFIDEVRTVASLRGLRSDIGVKNTINDAYLVSQSAFFDGMPHWWSKDEKDGLPSLVKGVLMAGSHGMMDE</sequence>
<keyword evidence="2" id="KW-1185">Reference proteome</keyword>
<name>A0AAI9V6G4_9PEZI</name>
<gene>
    <name evidence="1" type="ORF">CCUS01_06285</name>
</gene>
<evidence type="ECO:0000313" key="1">
    <source>
        <dbReference type="EMBL" id="KAK1470520.1"/>
    </source>
</evidence>